<protein>
    <submittedName>
        <fullName evidence="4">Uncharacterized protein</fullName>
    </submittedName>
</protein>
<dbReference type="KEGG" id="aqu:105315697"/>
<dbReference type="PROSITE" id="PS50297">
    <property type="entry name" value="ANK_REP_REGION"/>
    <property type="match status" value="1"/>
</dbReference>
<dbReference type="GO" id="GO:0003723">
    <property type="term" value="F:RNA binding"/>
    <property type="evidence" value="ECO:0007669"/>
    <property type="project" value="TreeGrafter"/>
</dbReference>
<keyword evidence="5" id="KW-1185">Reference proteome</keyword>
<reference evidence="4" key="2">
    <citation type="submission" date="2017-05" db="UniProtKB">
        <authorList>
            <consortium name="EnsemblMetazoa"/>
        </authorList>
    </citation>
    <scope>IDENTIFICATION</scope>
</reference>
<dbReference type="SMART" id="SM00248">
    <property type="entry name" value="ANK"/>
    <property type="match status" value="2"/>
</dbReference>
<dbReference type="SUPFAM" id="SSF48403">
    <property type="entry name" value="Ankyrin repeat"/>
    <property type="match status" value="1"/>
</dbReference>
<keyword evidence="2 3" id="KW-0040">ANK repeat</keyword>
<dbReference type="EnsemblMetazoa" id="Aqu2.1.06288_001">
    <property type="protein sequence ID" value="Aqu2.1.06288_001"/>
    <property type="gene ID" value="Aqu2.1.06288"/>
</dbReference>
<dbReference type="InterPro" id="IPR036770">
    <property type="entry name" value="Ankyrin_rpt-contain_sf"/>
</dbReference>
<evidence type="ECO:0000256" key="2">
    <source>
        <dbReference type="ARBA" id="ARBA00023043"/>
    </source>
</evidence>
<dbReference type="PANTHER" id="PTHR24141:SF1">
    <property type="entry name" value="2-5A-DEPENDENT RIBONUCLEASE"/>
    <property type="match status" value="1"/>
</dbReference>
<sequence length="144" mass="15784">MADDVALQIEPLSSGSEDKAAKVVATTSFDGLDHNSFPTQVSPNIDKNYGFTPLHKACKNSSFEKVYKLMHSNDTSIFATDNDGRTPLHYACEGDDKRIVELLIQKSAGCVMSDLNGIEEVLILNDPGVQSKVKEYINCTDNLK</sequence>
<dbReference type="Proteomes" id="UP000007879">
    <property type="component" value="Unassembled WGS sequence"/>
</dbReference>
<dbReference type="InParanoid" id="A0A1X7SW04"/>
<dbReference type="STRING" id="400682.A0A1X7SW04"/>
<organism evidence="4">
    <name type="scientific">Amphimedon queenslandica</name>
    <name type="common">Sponge</name>
    <dbReference type="NCBI Taxonomy" id="400682"/>
    <lineage>
        <taxon>Eukaryota</taxon>
        <taxon>Metazoa</taxon>
        <taxon>Porifera</taxon>
        <taxon>Demospongiae</taxon>
        <taxon>Heteroscleromorpha</taxon>
        <taxon>Haplosclerida</taxon>
        <taxon>Niphatidae</taxon>
        <taxon>Amphimedon</taxon>
    </lineage>
</organism>
<dbReference type="Pfam" id="PF12796">
    <property type="entry name" value="Ank_2"/>
    <property type="match status" value="1"/>
</dbReference>
<accession>A0A1X7SW04</accession>
<feature type="repeat" description="ANK" evidence="3">
    <location>
        <begin position="49"/>
        <end position="82"/>
    </location>
</feature>
<dbReference type="PROSITE" id="PS50088">
    <property type="entry name" value="ANK_REPEAT"/>
    <property type="match status" value="2"/>
</dbReference>
<dbReference type="Gene3D" id="1.25.40.20">
    <property type="entry name" value="Ankyrin repeat-containing domain"/>
    <property type="match status" value="1"/>
</dbReference>
<dbReference type="AlphaFoldDB" id="A0A1X7SW04"/>
<dbReference type="InterPro" id="IPR002110">
    <property type="entry name" value="Ankyrin_rpt"/>
</dbReference>
<evidence type="ECO:0000256" key="3">
    <source>
        <dbReference type="PROSITE-ProRule" id="PRU00023"/>
    </source>
</evidence>
<evidence type="ECO:0000256" key="1">
    <source>
        <dbReference type="ARBA" id="ARBA00022737"/>
    </source>
</evidence>
<evidence type="ECO:0000313" key="5">
    <source>
        <dbReference type="Proteomes" id="UP000007879"/>
    </source>
</evidence>
<gene>
    <name evidence="4" type="primary">105315697</name>
</gene>
<dbReference type="EnsemblMetazoa" id="XM_011410425.1">
    <property type="protein sequence ID" value="XP_011408727.1"/>
    <property type="gene ID" value="LOC105315697"/>
</dbReference>
<keyword evidence="1" id="KW-0677">Repeat</keyword>
<dbReference type="GO" id="GO:0004540">
    <property type="term" value="F:RNA nuclease activity"/>
    <property type="evidence" value="ECO:0007669"/>
    <property type="project" value="TreeGrafter"/>
</dbReference>
<dbReference type="PANTHER" id="PTHR24141">
    <property type="entry name" value="2-5A-DEPENDENT RIBONUCLEASE"/>
    <property type="match status" value="1"/>
</dbReference>
<evidence type="ECO:0000313" key="4">
    <source>
        <dbReference type="EnsemblMetazoa" id="Aqu2.1.06288_001"/>
    </source>
</evidence>
<name>A0A1X7SW04_AMPQE</name>
<dbReference type="GO" id="GO:0006396">
    <property type="term" value="P:RNA processing"/>
    <property type="evidence" value="ECO:0007669"/>
    <property type="project" value="TreeGrafter"/>
</dbReference>
<dbReference type="OrthoDB" id="2157354at2759"/>
<proteinExistence type="predicted"/>
<feature type="repeat" description="ANK" evidence="3">
    <location>
        <begin position="83"/>
        <end position="115"/>
    </location>
</feature>
<reference evidence="5" key="1">
    <citation type="journal article" date="2010" name="Nature">
        <title>The Amphimedon queenslandica genome and the evolution of animal complexity.</title>
        <authorList>
            <person name="Srivastava M."/>
            <person name="Simakov O."/>
            <person name="Chapman J."/>
            <person name="Fahey B."/>
            <person name="Gauthier M.E."/>
            <person name="Mitros T."/>
            <person name="Richards G.S."/>
            <person name="Conaco C."/>
            <person name="Dacre M."/>
            <person name="Hellsten U."/>
            <person name="Larroux C."/>
            <person name="Putnam N.H."/>
            <person name="Stanke M."/>
            <person name="Adamska M."/>
            <person name="Darling A."/>
            <person name="Degnan S.M."/>
            <person name="Oakley T.H."/>
            <person name="Plachetzki D.C."/>
            <person name="Zhai Y."/>
            <person name="Adamski M."/>
            <person name="Calcino A."/>
            <person name="Cummins S.F."/>
            <person name="Goodstein D.M."/>
            <person name="Harris C."/>
            <person name="Jackson D.J."/>
            <person name="Leys S.P."/>
            <person name="Shu S."/>
            <person name="Woodcroft B.J."/>
            <person name="Vervoort M."/>
            <person name="Kosik K.S."/>
            <person name="Manning G."/>
            <person name="Degnan B.M."/>
            <person name="Rokhsar D.S."/>
        </authorList>
    </citation>
    <scope>NUCLEOTIDE SEQUENCE [LARGE SCALE GENOMIC DNA]</scope>
</reference>